<dbReference type="RefSeq" id="WP_009557472.1">
    <property type="nucleotide sequence ID" value="NZ_CALZ01000024.1"/>
</dbReference>
<gene>
    <name evidence="1" type="ORF">BN146_01300</name>
</gene>
<evidence type="ECO:0000313" key="1">
    <source>
        <dbReference type="EMBL" id="CCK82920.1"/>
    </source>
</evidence>
<sequence>MKTIEEILTNAIEANQEEQRIYGNCQAAQASAELTWYRLTQVTPAAYIRKVDPDEVFSGTLDLAAEKAKLAEKRGLRSPLLDRWEKQTAVVLRIEAIDNAPQFSIYQLAKTRSNQDLIFLLSEMVAAVLSTIGRLAEAVDCEQKAQKEALDEYYYVCYENQDLHLIKENWKCIPAMLGADDEEEAVDATEELFKWRALDNALYYDFKDQPAVDADQLQEVLAKSYEQPISAEELKHSMKAMLWQYNQTDNTFTKSKH</sequence>
<dbReference type="AlphaFoldDB" id="K0NUG2"/>
<dbReference type="Proteomes" id="UP000009325">
    <property type="component" value="Unassembled WGS sequence"/>
</dbReference>
<organism evidence="1 2">
    <name type="scientific">Lactobacillus equicursoris 66c</name>
    <dbReference type="NCBI Taxonomy" id="872326"/>
    <lineage>
        <taxon>Bacteria</taxon>
        <taxon>Bacillati</taxon>
        <taxon>Bacillota</taxon>
        <taxon>Bacilli</taxon>
        <taxon>Lactobacillales</taxon>
        <taxon>Lactobacillaceae</taxon>
        <taxon>Lactobacillus</taxon>
    </lineage>
</organism>
<comment type="caution">
    <text evidence="1">The sequence shown here is derived from an EMBL/GenBank/DDBJ whole genome shotgun (WGS) entry which is preliminary data.</text>
</comment>
<dbReference type="EMBL" id="CALZ01000024">
    <property type="protein sequence ID" value="CCK82920.1"/>
    <property type="molecule type" value="Genomic_DNA"/>
</dbReference>
<protein>
    <submittedName>
        <fullName evidence="1">Uncharacterized protein</fullName>
    </submittedName>
</protein>
<proteinExistence type="predicted"/>
<accession>K0NUG2</accession>
<evidence type="ECO:0000313" key="2">
    <source>
        <dbReference type="Proteomes" id="UP000009325"/>
    </source>
</evidence>
<reference evidence="1 2" key="1">
    <citation type="submission" date="2012-08" db="EMBL/GenBank/DDBJ databases">
        <title>Draft Genome Sequences of Lactobacillus equicursoris CIP 110162T, isolated from thoroughbred racehorse feces and Lactobacillus sp. CRBIP 24.137 isolated from urine of human.</title>
        <authorList>
            <person name="Cousin S."/>
            <person name="Loux V."/>
            <person name="Ma L."/>
            <person name="Creno S."/>
            <person name="Clermont D."/>
            <person name="Bizet C."/>
            <person name="Bouchier C."/>
        </authorList>
    </citation>
    <scope>NUCLEOTIDE SEQUENCE [LARGE SCALE GENOMIC DNA]</scope>
    <source>
        <strain evidence="1 2">66c</strain>
    </source>
</reference>
<name>K0NUG2_9LACO</name>